<sequence>MINEIYQPKSNSYVLIVPVPRLYLNSPKTFDPPIISLLRAVYFEKFVVTVLLEL</sequence>
<proteinExistence type="predicted"/>
<organism evidence="1 2">
    <name type="scientific">Lysinibacillus parviboronicapiens</name>
    <dbReference type="NCBI Taxonomy" id="436516"/>
    <lineage>
        <taxon>Bacteria</taxon>
        <taxon>Bacillati</taxon>
        <taxon>Bacillota</taxon>
        <taxon>Bacilli</taxon>
        <taxon>Bacillales</taxon>
        <taxon>Bacillaceae</taxon>
        <taxon>Lysinibacillus</taxon>
    </lineage>
</organism>
<gene>
    <name evidence="1" type="ORF">ABIA69_002234</name>
</gene>
<dbReference type="EMBL" id="JBEPSB010000008">
    <property type="protein sequence ID" value="MET4561089.1"/>
    <property type="molecule type" value="Genomic_DNA"/>
</dbReference>
<evidence type="ECO:0000313" key="1">
    <source>
        <dbReference type="EMBL" id="MET4561089.1"/>
    </source>
</evidence>
<accession>A0ABV2PJH9</accession>
<reference evidence="1 2" key="1">
    <citation type="submission" date="2024-06" db="EMBL/GenBank/DDBJ databases">
        <title>Sorghum-associated microbial communities from plants grown in Nebraska, USA.</title>
        <authorList>
            <person name="Schachtman D."/>
        </authorList>
    </citation>
    <scope>NUCLEOTIDE SEQUENCE [LARGE SCALE GENOMIC DNA]</scope>
    <source>
        <strain evidence="1 2">736</strain>
    </source>
</reference>
<dbReference type="Proteomes" id="UP001549363">
    <property type="component" value="Unassembled WGS sequence"/>
</dbReference>
<name>A0ABV2PJH9_9BACI</name>
<protein>
    <submittedName>
        <fullName evidence="1">Uncharacterized protein</fullName>
    </submittedName>
</protein>
<evidence type="ECO:0000313" key="2">
    <source>
        <dbReference type="Proteomes" id="UP001549363"/>
    </source>
</evidence>
<keyword evidence="2" id="KW-1185">Reference proteome</keyword>
<comment type="caution">
    <text evidence="1">The sequence shown here is derived from an EMBL/GenBank/DDBJ whole genome shotgun (WGS) entry which is preliminary data.</text>
</comment>